<feature type="non-terminal residue" evidence="1">
    <location>
        <position position="145"/>
    </location>
</feature>
<comment type="caution">
    <text evidence="1">The sequence shown here is derived from an EMBL/GenBank/DDBJ whole genome shotgun (WGS) entry which is preliminary data.</text>
</comment>
<sequence>NMNPEIIQRELTLLRDCPAPDAIKKCIIVALKQSERVALEERKNMKKIKSFMKPTGASKLSKALKQLMGLMNTKAISMVEHGLSLIIDSKMRPVLGENKTVADVLKMKKEAYVELKPILKSKDKQCRKAANTVKKILKKCIKTLE</sequence>
<organism evidence="1 2">
    <name type="scientific">Owenia fusiformis</name>
    <name type="common">Polychaete worm</name>
    <dbReference type="NCBI Taxonomy" id="6347"/>
    <lineage>
        <taxon>Eukaryota</taxon>
        <taxon>Metazoa</taxon>
        <taxon>Spiralia</taxon>
        <taxon>Lophotrochozoa</taxon>
        <taxon>Annelida</taxon>
        <taxon>Polychaeta</taxon>
        <taxon>Sedentaria</taxon>
        <taxon>Canalipalpata</taxon>
        <taxon>Sabellida</taxon>
        <taxon>Oweniida</taxon>
        <taxon>Oweniidae</taxon>
        <taxon>Owenia</taxon>
    </lineage>
</organism>
<accession>A0A8S4NAK3</accession>
<dbReference type="AlphaFoldDB" id="A0A8S4NAK3"/>
<gene>
    <name evidence="1" type="ORF">OFUS_LOCUS4834</name>
</gene>
<dbReference type="EMBL" id="CAIIXF020000002">
    <property type="protein sequence ID" value="CAH1777841.1"/>
    <property type="molecule type" value="Genomic_DNA"/>
</dbReference>
<keyword evidence="2" id="KW-1185">Reference proteome</keyword>
<dbReference type="Proteomes" id="UP000749559">
    <property type="component" value="Unassembled WGS sequence"/>
</dbReference>
<evidence type="ECO:0000313" key="2">
    <source>
        <dbReference type="Proteomes" id="UP000749559"/>
    </source>
</evidence>
<protein>
    <submittedName>
        <fullName evidence="1">Uncharacterized protein</fullName>
    </submittedName>
</protein>
<feature type="non-terminal residue" evidence="1">
    <location>
        <position position="1"/>
    </location>
</feature>
<evidence type="ECO:0000313" key="1">
    <source>
        <dbReference type="EMBL" id="CAH1777841.1"/>
    </source>
</evidence>
<name>A0A8S4NAK3_OWEFU</name>
<reference evidence="1" key="1">
    <citation type="submission" date="2022-03" db="EMBL/GenBank/DDBJ databases">
        <authorList>
            <person name="Martin C."/>
        </authorList>
    </citation>
    <scope>NUCLEOTIDE SEQUENCE</scope>
</reference>
<dbReference type="OrthoDB" id="424753at2759"/>
<proteinExistence type="predicted"/>